<dbReference type="PANTHER" id="PTHR11439">
    <property type="entry name" value="GAG-POL-RELATED RETROTRANSPOSON"/>
    <property type="match status" value="1"/>
</dbReference>
<dbReference type="AlphaFoldDB" id="A0A0J7K6R6"/>
<dbReference type="InterPro" id="IPR043502">
    <property type="entry name" value="DNA/RNA_pol_sf"/>
</dbReference>
<protein>
    <submittedName>
        <fullName evidence="2">Integrase core domain protein</fullName>
    </submittedName>
</protein>
<dbReference type="GO" id="GO:0071897">
    <property type="term" value="P:DNA biosynthetic process"/>
    <property type="evidence" value="ECO:0007669"/>
    <property type="project" value="UniProtKB-ARBA"/>
</dbReference>
<keyword evidence="3" id="KW-1185">Reference proteome</keyword>
<sequence>MAAADNLEMSQFDCKTAFLNGELEESIFMVQPEGYDDGSGRICKLIRSLYGLKQAPRCWNRKLSLFLNSIGFNSSLFDPCVFIKRDDGRLIIIAIYVDDGLILANQKEDIAELLCQLQNKFVITICNEVSQFLGFQVERLDHGDIKIHQAAYALKTLEMFKMDDCRSSKVPADQASLDILYDEKEVDTEHPIASVIGRLMYLMFTTRPDLAYAVGKAAQQMSKPTIGLWKFVKRILRYLSGTVGLGIIYSNSSDSYLTIFTDADYAGDLLTRRSTTGYVSTLGNGAITWSNQRQSCVALSTTEAKYVAASTAAKELVWLCNIINEFKPGI</sequence>
<evidence type="ECO:0000313" key="2">
    <source>
        <dbReference type="EMBL" id="KMQ86052.1"/>
    </source>
</evidence>
<gene>
    <name evidence="2" type="ORF">RF55_15080</name>
</gene>
<dbReference type="OrthoDB" id="8188638at2759"/>
<evidence type="ECO:0000313" key="3">
    <source>
        <dbReference type="Proteomes" id="UP000036403"/>
    </source>
</evidence>
<comment type="caution">
    <text evidence="2">The sequence shown here is derived from an EMBL/GenBank/DDBJ whole genome shotgun (WGS) entry which is preliminary data.</text>
</comment>
<accession>A0A0J7K6R6</accession>
<dbReference type="PaxDb" id="67767-A0A0J7K6R6"/>
<organism evidence="2 3">
    <name type="scientific">Lasius niger</name>
    <name type="common">Black garden ant</name>
    <dbReference type="NCBI Taxonomy" id="67767"/>
    <lineage>
        <taxon>Eukaryota</taxon>
        <taxon>Metazoa</taxon>
        <taxon>Ecdysozoa</taxon>
        <taxon>Arthropoda</taxon>
        <taxon>Hexapoda</taxon>
        <taxon>Insecta</taxon>
        <taxon>Pterygota</taxon>
        <taxon>Neoptera</taxon>
        <taxon>Endopterygota</taxon>
        <taxon>Hymenoptera</taxon>
        <taxon>Apocrita</taxon>
        <taxon>Aculeata</taxon>
        <taxon>Formicoidea</taxon>
        <taxon>Formicidae</taxon>
        <taxon>Formicinae</taxon>
        <taxon>Lasius</taxon>
        <taxon>Lasius</taxon>
    </lineage>
</organism>
<dbReference type="STRING" id="67767.A0A0J7K6R6"/>
<proteinExistence type="predicted"/>
<dbReference type="EMBL" id="LBMM01012696">
    <property type="protein sequence ID" value="KMQ86052.1"/>
    <property type="molecule type" value="Genomic_DNA"/>
</dbReference>
<dbReference type="Proteomes" id="UP000036403">
    <property type="component" value="Unassembled WGS sequence"/>
</dbReference>
<reference evidence="2 3" key="1">
    <citation type="submission" date="2015-04" db="EMBL/GenBank/DDBJ databases">
        <title>Lasius niger genome sequencing.</title>
        <authorList>
            <person name="Konorov E.A."/>
            <person name="Nikitin M.A."/>
            <person name="Kirill M.V."/>
            <person name="Chang P."/>
        </authorList>
    </citation>
    <scope>NUCLEOTIDE SEQUENCE [LARGE SCALE GENOMIC DNA]</scope>
    <source>
        <tissue evidence="2">Whole</tissue>
    </source>
</reference>
<dbReference type="CDD" id="cd09272">
    <property type="entry name" value="RNase_HI_RT_Ty1"/>
    <property type="match status" value="1"/>
</dbReference>
<dbReference type="InterPro" id="IPR013103">
    <property type="entry name" value="RVT_2"/>
</dbReference>
<dbReference type="Pfam" id="PF07727">
    <property type="entry name" value="RVT_2"/>
    <property type="match status" value="1"/>
</dbReference>
<name>A0A0J7K6R6_LASNI</name>
<evidence type="ECO:0000259" key="1">
    <source>
        <dbReference type="Pfam" id="PF07727"/>
    </source>
</evidence>
<dbReference type="PANTHER" id="PTHR11439:SF483">
    <property type="entry name" value="PEPTIDE SYNTHASE GLIP-LIKE, PUTATIVE (AFU_ORTHOLOGUE AFUA_3G12920)-RELATED"/>
    <property type="match status" value="1"/>
</dbReference>
<dbReference type="SUPFAM" id="SSF56672">
    <property type="entry name" value="DNA/RNA polymerases"/>
    <property type="match status" value="1"/>
</dbReference>
<feature type="domain" description="Reverse transcriptase Ty1/copia-type" evidence="1">
    <location>
        <begin position="1"/>
        <end position="172"/>
    </location>
</feature>